<dbReference type="InterPro" id="IPR001433">
    <property type="entry name" value="OxRdtase_FAD/NAD-bd"/>
</dbReference>
<feature type="binding site" evidence="12">
    <location>
        <position position="240"/>
    </location>
    <ligand>
        <name>[2Fe-2S] cluster</name>
        <dbReference type="ChEBI" id="CHEBI:190135"/>
    </ligand>
</feature>
<evidence type="ECO:0000256" key="12">
    <source>
        <dbReference type="PIRSR" id="PIRSR006816-2"/>
    </source>
</evidence>
<comment type="similarity">
    <text evidence="1">Belongs to the PyrK family.</text>
</comment>
<dbReference type="Gene3D" id="3.40.50.80">
    <property type="entry name" value="Nucleotide-binding domain of ferredoxin-NADP reductase (FNR) module"/>
    <property type="match status" value="1"/>
</dbReference>
<evidence type="ECO:0000256" key="2">
    <source>
        <dbReference type="ARBA" id="ARBA00022448"/>
    </source>
</evidence>
<dbReference type="InterPro" id="IPR012165">
    <property type="entry name" value="Cyt_c3_hydrogenase_gsu"/>
</dbReference>
<keyword evidence="13" id="KW-0812">Transmembrane</keyword>
<dbReference type="CDD" id="cd06218">
    <property type="entry name" value="DHOD_e_trans"/>
    <property type="match status" value="1"/>
</dbReference>
<keyword evidence="2" id="KW-0813">Transport</keyword>
<evidence type="ECO:0000256" key="11">
    <source>
        <dbReference type="PIRSR" id="PIRSR006816-1"/>
    </source>
</evidence>
<evidence type="ECO:0000256" key="10">
    <source>
        <dbReference type="ARBA" id="ARBA00034078"/>
    </source>
</evidence>
<dbReference type="InterPro" id="IPR017938">
    <property type="entry name" value="Riboflavin_synthase-like_b-brl"/>
</dbReference>
<dbReference type="GO" id="GO:0046872">
    <property type="term" value="F:metal ion binding"/>
    <property type="evidence" value="ECO:0007669"/>
    <property type="project" value="UniProtKB-KW"/>
</dbReference>
<dbReference type="PROSITE" id="PS51384">
    <property type="entry name" value="FAD_FR"/>
    <property type="match status" value="1"/>
</dbReference>
<comment type="caution">
    <text evidence="15">The sequence shown here is derived from an EMBL/GenBank/DDBJ whole genome shotgun (WGS) entry which is preliminary data.</text>
</comment>
<dbReference type="GO" id="GO:0050660">
    <property type="term" value="F:flavin adenine dinucleotide binding"/>
    <property type="evidence" value="ECO:0007669"/>
    <property type="project" value="InterPro"/>
</dbReference>
<dbReference type="GO" id="GO:0016491">
    <property type="term" value="F:oxidoreductase activity"/>
    <property type="evidence" value="ECO:0007669"/>
    <property type="project" value="InterPro"/>
</dbReference>
<keyword evidence="7" id="KW-0249">Electron transport</keyword>
<feature type="binding site" evidence="12">
    <location>
        <position position="219"/>
    </location>
    <ligand>
        <name>[2Fe-2S] cluster</name>
        <dbReference type="ChEBI" id="CHEBI:190135"/>
    </ligand>
</feature>
<comment type="cofactor">
    <cofactor evidence="11">
        <name>FAD</name>
        <dbReference type="ChEBI" id="CHEBI:57692"/>
    </cofactor>
    <text evidence="11">Binds 1 FAD per subunit.</text>
</comment>
<evidence type="ECO:0000256" key="5">
    <source>
        <dbReference type="ARBA" id="ARBA00022723"/>
    </source>
</evidence>
<dbReference type="Proteomes" id="UP000179243">
    <property type="component" value="Unassembled WGS sequence"/>
</dbReference>
<evidence type="ECO:0000256" key="6">
    <source>
        <dbReference type="ARBA" id="ARBA00022827"/>
    </source>
</evidence>
<keyword evidence="4 12" id="KW-0001">2Fe-2S</keyword>
<evidence type="ECO:0000256" key="3">
    <source>
        <dbReference type="ARBA" id="ARBA00022630"/>
    </source>
</evidence>
<evidence type="ECO:0000256" key="9">
    <source>
        <dbReference type="ARBA" id="ARBA00023014"/>
    </source>
</evidence>
<dbReference type="Pfam" id="PF10418">
    <property type="entry name" value="DHODB_Fe-S_bind"/>
    <property type="match status" value="1"/>
</dbReference>
<keyword evidence="6 11" id="KW-0274">FAD</keyword>
<dbReference type="PANTHER" id="PTHR43513:SF3">
    <property type="entry name" value="DIHYDROOROTATE DEHYDROGENASE B (NAD(+)), ELECTRON TRANSFER SUBUNIT-RELATED"/>
    <property type="match status" value="1"/>
</dbReference>
<feature type="binding site" evidence="11">
    <location>
        <begin position="80"/>
        <end position="81"/>
    </location>
    <ligand>
        <name>FAD</name>
        <dbReference type="ChEBI" id="CHEBI:57692"/>
    </ligand>
</feature>
<keyword evidence="5 12" id="KW-0479">Metal-binding</keyword>
<comment type="cofactor">
    <cofactor evidence="10">
        <name>[2Fe-2S] cluster</name>
        <dbReference type="ChEBI" id="CHEBI:190135"/>
    </cofactor>
</comment>
<dbReference type="Pfam" id="PF00175">
    <property type="entry name" value="NAD_binding_1"/>
    <property type="match status" value="1"/>
</dbReference>
<protein>
    <recommendedName>
        <fullName evidence="14">FAD-binding FR-type domain-containing protein</fullName>
    </recommendedName>
</protein>
<evidence type="ECO:0000256" key="4">
    <source>
        <dbReference type="ARBA" id="ARBA00022714"/>
    </source>
</evidence>
<gene>
    <name evidence="15" type="ORF">A2519_16110</name>
</gene>
<proteinExistence type="inferred from homology"/>
<accession>A0A1F7F726</accession>
<name>A0A1F7F726_UNCRA</name>
<comment type="cofactor">
    <cofactor evidence="12">
        <name>[2Fe-2S] cluster</name>
        <dbReference type="ChEBI" id="CHEBI:190135"/>
    </cofactor>
    <text evidence="12">Binds 1 [2Fe-2S] cluster per subunit.</text>
</comment>
<feature type="binding site" evidence="12">
    <location>
        <position position="227"/>
    </location>
    <ligand>
        <name>[2Fe-2S] cluster</name>
        <dbReference type="ChEBI" id="CHEBI:190135"/>
    </ligand>
</feature>
<evidence type="ECO:0000313" key="15">
    <source>
        <dbReference type="EMBL" id="OGK02393.1"/>
    </source>
</evidence>
<feature type="binding site" evidence="12">
    <location>
        <position position="224"/>
    </location>
    <ligand>
        <name>[2Fe-2S] cluster</name>
        <dbReference type="ChEBI" id="CHEBI:190135"/>
    </ligand>
</feature>
<evidence type="ECO:0000256" key="8">
    <source>
        <dbReference type="ARBA" id="ARBA00023004"/>
    </source>
</evidence>
<feature type="transmembrane region" description="Helical" evidence="13">
    <location>
        <begin position="107"/>
        <end position="128"/>
    </location>
</feature>
<dbReference type="InterPro" id="IPR037117">
    <property type="entry name" value="Dihydroorotate_DH_ele_sf"/>
</dbReference>
<evidence type="ECO:0000256" key="7">
    <source>
        <dbReference type="ARBA" id="ARBA00022982"/>
    </source>
</evidence>
<dbReference type="InterPro" id="IPR019480">
    <property type="entry name" value="Dihydroorotate_DH_Fe-S-bd"/>
</dbReference>
<dbReference type="InterPro" id="IPR017927">
    <property type="entry name" value="FAD-bd_FR_type"/>
</dbReference>
<keyword evidence="13" id="KW-1133">Transmembrane helix</keyword>
<keyword evidence="3 11" id="KW-0285">Flavoprotein</keyword>
<reference evidence="15 16" key="1">
    <citation type="journal article" date="2016" name="Nat. Commun.">
        <title>Thousands of microbial genomes shed light on interconnected biogeochemical processes in an aquifer system.</title>
        <authorList>
            <person name="Anantharaman K."/>
            <person name="Brown C.T."/>
            <person name="Hug L.A."/>
            <person name="Sharon I."/>
            <person name="Castelle C.J."/>
            <person name="Probst A.J."/>
            <person name="Thomas B.C."/>
            <person name="Singh A."/>
            <person name="Wilkins M.J."/>
            <person name="Karaoz U."/>
            <person name="Brodie E.L."/>
            <person name="Williams K.H."/>
            <person name="Hubbard S.S."/>
            <person name="Banfield J.F."/>
        </authorList>
    </citation>
    <scope>NUCLEOTIDE SEQUENCE [LARGE SCALE GENOMIC DNA]</scope>
</reference>
<evidence type="ECO:0000256" key="1">
    <source>
        <dbReference type="ARBA" id="ARBA00006422"/>
    </source>
</evidence>
<dbReference type="InterPro" id="IPR039261">
    <property type="entry name" value="FNR_nucleotide-bd"/>
</dbReference>
<organism evidence="15 16">
    <name type="scientific">Candidatus Raymondbacteria bacterium RIFOXYD12_FULL_49_13</name>
    <dbReference type="NCBI Taxonomy" id="1817890"/>
    <lineage>
        <taxon>Bacteria</taxon>
        <taxon>Raymondiibacteriota</taxon>
    </lineage>
</organism>
<dbReference type="GO" id="GO:0051537">
    <property type="term" value="F:2 iron, 2 sulfur cluster binding"/>
    <property type="evidence" value="ECO:0007669"/>
    <property type="project" value="UniProtKB-KW"/>
</dbReference>
<sequence>MNRKKKSDCVCPVVAVQETAHGIYWLSFRAPAMAMAAEPGHFVFIKPEGEKAPLLRRAFSIASIEKDGNIAVCFDVKGPGTARLAQCGKGDMIRVLGPCGTPFPTQAFQAANVLIAGGMGIAPMLFLAQRLKRLKKKVFFYFGARSREQLVLLSAVKKVSDSCVLATEDGSAGKKGFVTLHVRDTKGAPVFACGPNPMLKAVSALFPDALVSLETRMACGLGVCMGCGVVMKDASIKRCCVNGPVFKGSEVQWD</sequence>
<dbReference type="PIRSF" id="PIRSF006816">
    <property type="entry name" value="Cyc3_hyd_g"/>
    <property type="match status" value="1"/>
</dbReference>
<dbReference type="PANTHER" id="PTHR43513">
    <property type="entry name" value="DIHYDROOROTATE DEHYDROGENASE B (NAD(+)), ELECTRON TRANSFER SUBUNIT"/>
    <property type="match status" value="1"/>
</dbReference>
<evidence type="ECO:0000256" key="13">
    <source>
        <dbReference type="SAM" id="Phobius"/>
    </source>
</evidence>
<dbReference type="PRINTS" id="PR00409">
    <property type="entry name" value="PHDIOXRDTASE"/>
</dbReference>
<dbReference type="Gene3D" id="2.40.30.10">
    <property type="entry name" value="Translation factors"/>
    <property type="match status" value="1"/>
</dbReference>
<dbReference type="InterPro" id="IPR050353">
    <property type="entry name" value="PyrK_electron_transfer"/>
</dbReference>
<evidence type="ECO:0000313" key="16">
    <source>
        <dbReference type="Proteomes" id="UP000179243"/>
    </source>
</evidence>
<feature type="domain" description="FAD-binding FR-type" evidence="14">
    <location>
        <begin position="6"/>
        <end position="105"/>
    </location>
</feature>
<keyword evidence="13" id="KW-0472">Membrane</keyword>
<dbReference type="SUPFAM" id="SSF52343">
    <property type="entry name" value="Ferredoxin reductase-like, C-terminal NADP-linked domain"/>
    <property type="match status" value="1"/>
</dbReference>
<feature type="binding site" evidence="11">
    <location>
        <begin position="57"/>
        <end position="60"/>
    </location>
    <ligand>
        <name>FAD</name>
        <dbReference type="ChEBI" id="CHEBI:57692"/>
    </ligand>
</feature>
<evidence type="ECO:0000259" key="14">
    <source>
        <dbReference type="PROSITE" id="PS51384"/>
    </source>
</evidence>
<dbReference type="GO" id="GO:0006221">
    <property type="term" value="P:pyrimidine nucleotide biosynthetic process"/>
    <property type="evidence" value="ECO:0007669"/>
    <property type="project" value="InterPro"/>
</dbReference>
<keyword evidence="9 12" id="KW-0411">Iron-sulfur</keyword>
<dbReference type="Gene3D" id="2.10.240.10">
    <property type="entry name" value="Dihydroorotate dehydrogenase, electron transfer subunit"/>
    <property type="match status" value="1"/>
</dbReference>
<dbReference type="AlphaFoldDB" id="A0A1F7F726"/>
<keyword evidence="8 12" id="KW-0408">Iron</keyword>
<dbReference type="EMBL" id="MFYX01000109">
    <property type="protein sequence ID" value="OGK02393.1"/>
    <property type="molecule type" value="Genomic_DNA"/>
</dbReference>
<dbReference type="SUPFAM" id="SSF63380">
    <property type="entry name" value="Riboflavin synthase domain-like"/>
    <property type="match status" value="1"/>
</dbReference>